<proteinExistence type="predicted"/>
<gene>
    <name evidence="1" type="ORF">HMPREF1576_00731</name>
</gene>
<evidence type="ECO:0000313" key="2">
    <source>
        <dbReference type="Proteomes" id="UP000014601"/>
    </source>
</evidence>
<evidence type="ECO:0000313" key="1">
    <source>
        <dbReference type="EMBL" id="EPI50720.1"/>
    </source>
</evidence>
<dbReference type="HOGENOM" id="CLU_2422731_0_0_11"/>
<organism evidence="1 2">
    <name type="scientific">Gardnerella pickettii JCP7719</name>
    <dbReference type="NCBI Taxonomy" id="1261061"/>
    <lineage>
        <taxon>Bacteria</taxon>
        <taxon>Bacillati</taxon>
        <taxon>Actinomycetota</taxon>
        <taxon>Actinomycetes</taxon>
        <taxon>Bifidobacteriales</taxon>
        <taxon>Bifidobacteriaceae</taxon>
        <taxon>Gardnerella</taxon>
        <taxon>Gardnerella pickettii</taxon>
    </lineage>
</organism>
<dbReference type="AlphaFoldDB" id="S4I8A6"/>
<dbReference type="PATRIC" id="fig|1261061.4.peg.637"/>
<dbReference type="EMBL" id="ATJO01000059">
    <property type="protein sequence ID" value="EPI50720.1"/>
    <property type="molecule type" value="Genomic_DNA"/>
</dbReference>
<dbReference type="Proteomes" id="UP000014601">
    <property type="component" value="Unassembled WGS sequence"/>
</dbReference>
<name>S4I8A6_9BIFI</name>
<comment type="caution">
    <text evidence="1">The sequence shown here is derived from an EMBL/GenBank/DDBJ whole genome shotgun (WGS) entry which is preliminary data.</text>
</comment>
<reference evidence="1 2" key="1">
    <citation type="submission" date="2013-06" db="EMBL/GenBank/DDBJ databases">
        <authorList>
            <person name="Weinstock G."/>
            <person name="Sodergren E."/>
            <person name="Lobos E.A."/>
            <person name="Fulton L."/>
            <person name="Fulton R."/>
            <person name="Courtney L."/>
            <person name="Fronick C."/>
            <person name="O'Laughlin M."/>
            <person name="Godfrey J."/>
            <person name="Wilson R.M."/>
            <person name="Miner T."/>
            <person name="Farmer C."/>
            <person name="Delehaunty K."/>
            <person name="Cordes M."/>
            <person name="Minx P."/>
            <person name="Tomlinson C."/>
            <person name="Chen J."/>
            <person name="Wollam A."/>
            <person name="Pepin K.H."/>
            <person name="Bhonagiri V."/>
            <person name="Zhang X."/>
            <person name="Warren W."/>
            <person name="Mitreva M."/>
            <person name="Mardis E.R."/>
            <person name="Wilson R.K."/>
        </authorList>
    </citation>
    <scope>NUCLEOTIDE SEQUENCE [LARGE SCALE GENOMIC DNA]</scope>
    <source>
        <strain evidence="1 2">JCP7719</strain>
    </source>
</reference>
<sequence length="94" mass="10533">MPVWLKIIGFTTIIYDIAKNVVRPAVISVDTFVPFSLRWKNFSINSLFLGFTAQKTMKSVAIALEQSRTQLHLGIHAEVTATRSARKAQAEQTL</sequence>
<protein>
    <submittedName>
        <fullName evidence="1">Uncharacterized protein</fullName>
    </submittedName>
</protein>
<accession>S4I8A6</accession>